<dbReference type="Gene3D" id="3.90.550.10">
    <property type="entry name" value="Spore Coat Polysaccharide Biosynthesis Protein SpsA, Chain A"/>
    <property type="match status" value="1"/>
</dbReference>
<feature type="transmembrane region" description="Helical" evidence="4">
    <location>
        <begin position="281"/>
        <end position="302"/>
    </location>
</feature>
<dbReference type="PANTHER" id="PTHR43630">
    <property type="entry name" value="POLY-BETA-1,6-N-ACETYL-D-GLUCOSAMINE SYNTHASE"/>
    <property type="match status" value="1"/>
</dbReference>
<evidence type="ECO:0000259" key="5">
    <source>
        <dbReference type="Pfam" id="PF00535"/>
    </source>
</evidence>
<organism evidence="6 7">
    <name type="scientific">candidate division Kazan bacterium RBG_13_50_9</name>
    <dbReference type="NCBI Taxonomy" id="1798535"/>
    <lineage>
        <taxon>Bacteria</taxon>
        <taxon>Bacteria division Kazan-3B-28</taxon>
    </lineage>
</organism>
<dbReference type="EMBL" id="META01000003">
    <property type="protein sequence ID" value="OGB74335.1"/>
    <property type="molecule type" value="Genomic_DNA"/>
</dbReference>
<proteinExistence type="inferred from homology"/>
<dbReference type="InterPro" id="IPR001173">
    <property type="entry name" value="Glyco_trans_2-like"/>
</dbReference>
<comment type="similarity">
    <text evidence="1">Belongs to the glycosyltransferase 2 family.</text>
</comment>
<gene>
    <name evidence="6" type="ORF">A2V68_01100</name>
</gene>
<accession>A0A1F4NSA3</accession>
<feature type="domain" description="Glycosyltransferase 2-like" evidence="5">
    <location>
        <begin position="46"/>
        <end position="208"/>
    </location>
</feature>
<evidence type="ECO:0000256" key="4">
    <source>
        <dbReference type="SAM" id="Phobius"/>
    </source>
</evidence>
<keyword evidence="4" id="KW-0472">Membrane</keyword>
<name>A0A1F4NSA3_UNCK3</name>
<dbReference type="STRING" id="1798535.A2V68_01100"/>
<dbReference type="SUPFAM" id="SSF53448">
    <property type="entry name" value="Nucleotide-diphospho-sugar transferases"/>
    <property type="match status" value="1"/>
</dbReference>
<keyword evidence="3" id="KW-0808">Transferase</keyword>
<feature type="transmembrane region" description="Helical" evidence="4">
    <location>
        <begin position="6"/>
        <end position="28"/>
    </location>
</feature>
<dbReference type="AlphaFoldDB" id="A0A1F4NSA3"/>
<sequence>MFDFGLILFYLGTFLTLFLGIFYLITFFDNKALLRDPKIKRFPTISIIVPAYNESRTICRTLESLRALNYPQNKLEIIVVNDGSTDDTYAIAQSFRGVRVLTKTNGGKGSAINFGLRHATSELMAVMDADSFVSRNALRKMIGHFRRDSIMAVTPTLKVHNPKGFWQQIQYVEYLFSVLFRKIFAFLQSVYVTPGPFSIYRKSFFDKHGGFDEANITEDLEIALRIQSLGYEIENSINAEVFTVAPSNFRDLLRQRVRWYSGVVNNMWQYRRMFTPRNGNLGIFVLPVAVISVVLALAYLSYYGISFAQTVADGFQQMYLINFDMAGVAANYVEHFSILRWINPISMLAVLLIMFMLIMFGIAKLYSRDKARVGGGLVLYTFTYGLIFSAFWFTTLAYKLFQLRVRW</sequence>
<dbReference type="CDD" id="cd06423">
    <property type="entry name" value="CESA_like"/>
    <property type="match status" value="1"/>
</dbReference>
<dbReference type="Proteomes" id="UP000176651">
    <property type="component" value="Unassembled WGS sequence"/>
</dbReference>
<keyword evidence="2" id="KW-0328">Glycosyltransferase</keyword>
<feature type="transmembrane region" description="Helical" evidence="4">
    <location>
        <begin position="378"/>
        <end position="401"/>
    </location>
</feature>
<feature type="transmembrane region" description="Helical" evidence="4">
    <location>
        <begin position="345"/>
        <end position="366"/>
    </location>
</feature>
<protein>
    <recommendedName>
        <fullName evidence="5">Glycosyltransferase 2-like domain-containing protein</fullName>
    </recommendedName>
</protein>
<dbReference type="GO" id="GO:0016757">
    <property type="term" value="F:glycosyltransferase activity"/>
    <property type="evidence" value="ECO:0007669"/>
    <property type="project" value="UniProtKB-KW"/>
</dbReference>
<dbReference type="Pfam" id="PF00535">
    <property type="entry name" value="Glycos_transf_2"/>
    <property type="match status" value="1"/>
</dbReference>
<keyword evidence="4" id="KW-0812">Transmembrane</keyword>
<dbReference type="PANTHER" id="PTHR43630:SF1">
    <property type="entry name" value="POLY-BETA-1,6-N-ACETYL-D-GLUCOSAMINE SYNTHASE"/>
    <property type="match status" value="1"/>
</dbReference>
<evidence type="ECO:0000256" key="3">
    <source>
        <dbReference type="ARBA" id="ARBA00022679"/>
    </source>
</evidence>
<evidence type="ECO:0000256" key="1">
    <source>
        <dbReference type="ARBA" id="ARBA00006739"/>
    </source>
</evidence>
<evidence type="ECO:0000256" key="2">
    <source>
        <dbReference type="ARBA" id="ARBA00022676"/>
    </source>
</evidence>
<keyword evidence="4" id="KW-1133">Transmembrane helix</keyword>
<evidence type="ECO:0000313" key="7">
    <source>
        <dbReference type="Proteomes" id="UP000176651"/>
    </source>
</evidence>
<reference evidence="6 7" key="1">
    <citation type="journal article" date="2016" name="Nat. Commun.">
        <title>Thousands of microbial genomes shed light on interconnected biogeochemical processes in an aquifer system.</title>
        <authorList>
            <person name="Anantharaman K."/>
            <person name="Brown C.T."/>
            <person name="Hug L.A."/>
            <person name="Sharon I."/>
            <person name="Castelle C.J."/>
            <person name="Probst A.J."/>
            <person name="Thomas B.C."/>
            <person name="Singh A."/>
            <person name="Wilkins M.J."/>
            <person name="Karaoz U."/>
            <person name="Brodie E.L."/>
            <person name="Williams K.H."/>
            <person name="Hubbard S.S."/>
            <person name="Banfield J.F."/>
        </authorList>
    </citation>
    <scope>NUCLEOTIDE SEQUENCE [LARGE SCALE GENOMIC DNA]</scope>
</reference>
<evidence type="ECO:0000313" key="6">
    <source>
        <dbReference type="EMBL" id="OGB74335.1"/>
    </source>
</evidence>
<dbReference type="InterPro" id="IPR029044">
    <property type="entry name" value="Nucleotide-diphossugar_trans"/>
</dbReference>
<comment type="caution">
    <text evidence="6">The sequence shown here is derived from an EMBL/GenBank/DDBJ whole genome shotgun (WGS) entry which is preliminary data.</text>
</comment>